<dbReference type="GO" id="GO:0009898">
    <property type="term" value="C:cytoplasmic side of plasma membrane"/>
    <property type="evidence" value="ECO:0007669"/>
    <property type="project" value="TreeGrafter"/>
</dbReference>
<dbReference type="Gene3D" id="3.30.40.10">
    <property type="entry name" value="Zinc/RING finger domain, C3HC4 (zinc finger)"/>
    <property type="match status" value="2"/>
</dbReference>
<dbReference type="SUPFAM" id="SSF49599">
    <property type="entry name" value="TRAF domain-like"/>
    <property type="match status" value="1"/>
</dbReference>
<dbReference type="PROSITE" id="PS00518">
    <property type="entry name" value="ZF_RING_1"/>
    <property type="match status" value="1"/>
</dbReference>
<dbReference type="SUPFAM" id="SSF57850">
    <property type="entry name" value="RING/U-box"/>
    <property type="match status" value="1"/>
</dbReference>
<dbReference type="Pfam" id="PF02176">
    <property type="entry name" value="zf-TRAF"/>
    <property type="match status" value="1"/>
</dbReference>
<evidence type="ECO:0000313" key="9">
    <source>
        <dbReference type="EMBL" id="KAJ7369895.1"/>
    </source>
</evidence>
<evidence type="ECO:0000256" key="5">
    <source>
        <dbReference type="ARBA" id="ARBA00022771"/>
    </source>
</evidence>
<gene>
    <name evidence="9" type="primary">TRAF6_10</name>
    <name evidence="9" type="ORF">OS493_035674</name>
</gene>
<dbReference type="GO" id="GO:0008270">
    <property type="term" value="F:zinc ion binding"/>
    <property type="evidence" value="ECO:0007669"/>
    <property type="project" value="UniProtKB-KW"/>
</dbReference>
<protein>
    <submittedName>
        <fullName evidence="9">TNF receptor-associated factor 6</fullName>
        <ecNumber evidence="9">2.3.2.27</ecNumber>
    </submittedName>
</protein>
<keyword evidence="9" id="KW-0808">Transferase</keyword>
<dbReference type="InterPro" id="IPR001293">
    <property type="entry name" value="Znf_TRAF"/>
</dbReference>
<dbReference type="PANTHER" id="PTHR10131">
    <property type="entry name" value="TNF RECEPTOR ASSOCIATED FACTOR"/>
    <property type="match status" value="1"/>
</dbReference>
<reference evidence="9" key="1">
    <citation type="submission" date="2023-01" db="EMBL/GenBank/DDBJ databases">
        <title>Genome assembly of the deep-sea coral Lophelia pertusa.</title>
        <authorList>
            <person name="Herrera S."/>
            <person name="Cordes E."/>
        </authorList>
    </citation>
    <scope>NUCLEOTIDE SEQUENCE</scope>
    <source>
        <strain evidence="9">USNM1676648</strain>
        <tissue evidence="9">Polyp</tissue>
    </source>
</reference>
<keyword evidence="3 7" id="KW-0479">Metal-binding</keyword>
<proteinExistence type="predicted"/>
<evidence type="ECO:0000256" key="7">
    <source>
        <dbReference type="PROSITE-ProRule" id="PRU00207"/>
    </source>
</evidence>
<dbReference type="GO" id="GO:0005164">
    <property type="term" value="F:tumor necrosis factor receptor binding"/>
    <property type="evidence" value="ECO:0007669"/>
    <property type="project" value="TreeGrafter"/>
</dbReference>
<feature type="zinc finger region" description="TRAF-type" evidence="7">
    <location>
        <begin position="105"/>
        <end position="158"/>
    </location>
</feature>
<dbReference type="GO" id="GO:0061630">
    <property type="term" value="F:ubiquitin protein ligase activity"/>
    <property type="evidence" value="ECO:0007669"/>
    <property type="project" value="UniProtKB-EC"/>
</dbReference>
<dbReference type="EMBL" id="MU826880">
    <property type="protein sequence ID" value="KAJ7369895.1"/>
    <property type="molecule type" value="Genomic_DNA"/>
</dbReference>
<dbReference type="Proteomes" id="UP001163046">
    <property type="component" value="Unassembled WGS sequence"/>
</dbReference>
<dbReference type="AlphaFoldDB" id="A0A9W9YV23"/>
<keyword evidence="2" id="KW-0963">Cytoplasm</keyword>
<dbReference type="GO" id="GO:0005737">
    <property type="term" value="C:cytoplasm"/>
    <property type="evidence" value="ECO:0007669"/>
    <property type="project" value="UniProtKB-SubCell"/>
</dbReference>
<dbReference type="EC" id="2.3.2.27" evidence="9"/>
<sequence>MPGYQLSSPDKERIGAKYMCNSCGLLLRDAMQAVCGHFYCNSCLTNLFLNGTSKLTCLQDKTEFLPNEVFPDNFMRREVQALVVHCTFLDDGCQWKGEVRHLENHTNSCEFLKIPCVHPECGMQVKKADLTEHLEKECKCRLENCGFCKSQVNLNKMKVLTHNPKEKSIWRTEKQLSHHPSSAPPAVRVSKNLESLLMRDPRIASRNPHILTNYGVIADLLSQAQPMQETRDLREKCRENTAKESPLWREKWLLGNCQPVFLHQSPWIQDVCTPLFKWRWHGQRHTHLGVLRCHARGMMRYSLAIQTRRSPSCCCDQDNVEHAIDSFRPDPSSPPSRDQEEKNQHRQWIPMFCSLAELNNHAYMRDDAMFLKIIVDTLICSVQWLQRRDINITIYHMIQVDRSIS</sequence>
<evidence type="ECO:0000259" key="8">
    <source>
        <dbReference type="PROSITE" id="PS50145"/>
    </source>
</evidence>
<keyword evidence="9" id="KW-0012">Acyltransferase</keyword>
<dbReference type="OrthoDB" id="5977395at2759"/>
<evidence type="ECO:0000256" key="1">
    <source>
        <dbReference type="ARBA" id="ARBA00004496"/>
    </source>
</evidence>
<dbReference type="InterPro" id="IPR008974">
    <property type="entry name" value="TRAF-like"/>
</dbReference>
<evidence type="ECO:0000256" key="6">
    <source>
        <dbReference type="ARBA" id="ARBA00022833"/>
    </source>
</evidence>
<organism evidence="9 10">
    <name type="scientific">Desmophyllum pertusum</name>
    <dbReference type="NCBI Taxonomy" id="174260"/>
    <lineage>
        <taxon>Eukaryota</taxon>
        <taxon>Metazoa</taxon>
        <taxon>Cnidaria</taxon>
        <taxon>Anthozoa</taxon>
        <taxon>Hexacorallia</taxon>
        <taxon>Scleractinia</taxon>
        <taxon>Caryophylliina</taxon>
        <taxon>Caryophylliidae</taxon>
        <taxon>Desmophyllum</taxon>
    </lineage>
</organism>
<keyword evidence="10" id="KW-1185">Reference proteome</keyword>
<keyword evidence="5 7" id="KW-0863">Zinc-finger</keyword>
<dbReference type="InterPro" id="IPR013083">
    <property type="entry name" value="Znf_RING/FYVE/PHD"/>
</dbReference>
<keyword evidence="4" id="KW-0677">Repeat</keyword>
<dbReference type="GO" id="GO:0043122">
    <property type="term" value="P:regulation of canonical NF-kappaB signal transduction"/>
    <property type="evidence" value="ECO:0007669"/>
    <property type="project" value="TreeGrafter"/>
</dbReference>
<evidence type="ECO:0000256" key="3">
    <source>
        <dbReference type="ARBA" id="ARBA00022723"/>
    </source>
</evidence>
<dbReference type="InterPro" id="IPR017907">
    <property type="entry name" value="Znf_RING_CS"/>
</dbReference>
<dbReference type="PANTHER" id="PTHR10131:SF138">
    <property type="entry name" value="RE66324P"/>
    <property type="match status" value="1"/>
</dbReference>
<comment type="caution">
    <text evidence="9">The sequence shown here is derived from an EMBL/GenBank/DDBJ whole genome shotgun (WGS) entry which is preliminary data.</text>
</comment>
<dbReference type="Gene3D" id="2.60.210.10">
    <property type="entry name" value="Apoptosis, Tumor Necrosis Factor Receptor Associated Protein 2, Chain A"/>
    <property type="match status" value="1"/>
</dbReference>
<keyword evidence="9" id="KW-0675">Receptor</keyword>
<keyword evidence="6 7" id="KW-0862">Zinc</keyword>
<evidence type="ECO:0000256" key="2">
    <source>
        <dbReference type="ARBA" id="ARBA00022490"/>
    </source>
</evidence>
<feature type="domain" description="TRAF-type" evidence="8">
    <location>
        <begin position="105"/>
        <end position="158"/>
    </location>
</feature>
<comment type="subcellular location">
    <subcellularLocation>
        <location evidence="1">Cytoplasm</location>
    </subcellularLocation>
</comment>
<name>A0A9W9YV23_9CNID</name>
<evidence type="ECO:0000256" key="4">
    <source>
        <dbReference type="ARBA" id="ARBA00022737"/>
    </source>
</evidence>
<dbReference type="PROSITE" id="PS50145">
    <property type="entry name" value="ZF_TRAF"/>
    <property type="match status" value="1"/>
</dbReference>
<evidence type="ECO:0000313" key="10">
    <source>
        <dbReference type="Proteomes" id="UP001163046"/>
    </source>
</evidence>
<accession>A0A9W9YV23</accession>